<reference evidence="7" key="1">
    <citation type="journal article" date="2019" name="Int. J. Syst. Evol. Microbiol.">
        <title>The Global Catalogue of Microorganisms (GCM) 10K type strain sequencing project: providing services to taxonomists for standard genome sequencing and annotation.</title>
        <authorList>
            <consortium name="The Broad Institute Genomics Platform"/>
            <consortium name="The Broad Institute Genome Sequencing Center for Infectious Disease"/>
            <person name="Wu L."/>
            <person name="Ma J."/>
        </authorList>
    </citation>
    <scope>NUCLEOTIDE SEQUENCE [LARGE SCALE GENOMIC DNA]</scope>
    <source>
        <strain evidence="7">CCM 8702</strain>
    </source>
</reference>
<keyword evidence="4" id="KW-1133">Transmembrane helix</keyword>
<sequence>MKTNRIPNLLLALLGIAAATVLWIDSSRNLLQSLCLALAVLSGAAVVFFARQHASARSSKLRTIQTENDSSKLKNFVFESQVVSDRLLAVVEEVHTSVRTLTSVTEHSERAEHELNTHSTEAAARTQEASALLEEASLISGQMVERAATMARESLEAGSAAGELADALNSADIVMANISRQNTAIGERIHELTQHMTDIEAVNRFIRDVVEQTSLLALNASIEAARAGEDGRGFAVVAQEIRKLAAQSGDALGRSATTLGSVVSGVSHVTEAMAASRLAVEQGVNEMHRMRQEMQQLHRSVGGVLDSAKDADTLSGVQQERMTRGVMALTTAAELTNHTTRSMEQLFSHIAQQRDQVSKLARIGQEMRSASAELSDMVGSFQFDQKDDVANNDIEAVRRVLETAAKQASALPTDEREHNLLLSGYMQRSSSIEAIWSNRTDGSFIFSKPQAGLLNAKNREWWQQAMEGETYISPVYISAITKRPCLTMSAAIIGEHGERIGVVGMDLSLATGKAKDHIAVS</sequence>
<dbReference type="Pfam" id="PF22673">
    <property type="entry name" value="MCP-like_PDC_1"/>
    <property type="match status" value="1"/>
</dbReference>
<feature type="compositionally biased region" description="Basic and acidic residues" evidence="3">
    <location>
        <begin position="106"/>
        <end position="116"/>
    </location>
</feature>
<dbReference type="RefSeq" id="WP_172240078.1">
    <property type="nucleotide sequence ID" value="NZ_BMDD01000001.1"/>
</dbReference>
<evidence type="ECO:0000256" key="2">
    <source>
        <dbReference type="PROSITE-ProRule" id="PRU00284"/>
    </source>
</evidence>
<feature type="transmembrane region" description="Helical" evidence="4">
    <location>
        <begin position="30"/>
        <end position="50"/>
    </location>
</feature>
<evidence type="ECO:0000256" key="4">
    <source>
        <dbReference type="SAM" id="Phobius"/>
    </source>
</evidence>
<keyword evidence="1 2" id="KW-0807">Transducer</keyword>
<dbReference type="Proteomes" id="UP000605427">
    <property type="component" value="Unassembled WGS sequence"/>
</dbReference>
<dbReference type="SUPFAM" id="SSF103190">
    <property type="entry name" value="Sensory domain-like"/>
    <property type="match status" value="1"/>
</dbReference>
<keyword evidence="7" id="KW-1185">Reference proteome</keyword>
<dbReference type="SUPFAM" id="SSF58104">
    <property type="entry name" value="Methyl-accepting chemotaxis protein (MCP) signaling domain"/>
    <property type="match status" value="1"/>
</dbReference>
<proteinExistence type="predicted"/>
<dbReference type="PROSITE" id="PS50111">
    <property type="entry name" value="CHEMOTAXIS_TRANSDUC_2"/>
    <property type="match status" value="1"/>
</dbReference>
<name>A0ABQ1ZNG4_9BACL</name>
<evidence type="ECO:0000256" key="1">
    <source>
        <dbReference type="ARBA" id="ARBA00023224"/>
    </source>
</evidence>
<keyword evidence="4" id="KW-0812">Transmembrane</keyword>
<dbReference type="PANTHER" id="PTHR32089">
    <property type="entry name" value="METHYL-ACCEPTING CHEMOTAXIS PROTEIN MCPB"/>
    <property type="match status" value="1"/>
</dbReference>
<dbReference type="EMBL" id="BMDD01000001">
    <property type="protein sequence ID" value="GGH72471.1"/>
    <property type="molecule type" value="Genomic_DNA"/>
</dbReference>
<dbReference type="InterPro" id="IPR004089">
    <property type="entry name" value="MCPsignal_dom"/>
</dbReference>
<dbReference type="Gene3D" id="3.30.450.20">
    <property type="entry name" value="PAS domain"/>
    <property type="match status" value="1"/>
</dbReference>
<protein>
    <submittedName>
        <fullName evidence="6">Methyl-accepting chemotaxis sensory transducer</fullName>
    </submittedName>
</protein>
<feature type="region of interest" description="Disordered" evidence="3">
    <location>
        <begin position="104"/>
        <end position="126"/>
    </location>
</feature>
<evidence type="ECO:0000313" key="7">
    <source>
        <dbReference type="Proteomes" id="UP000605427"/>
    </source>
</evidence>
<evidence type="ECO:0000259" key="5">
    <source>
        <dbReference type="PROSITE" id="PS50111"/>
    </source>
</evidence>
<dbReference type="Pfam" id="PF00015">
    <property type="entry name" value="MCPsignal"/>
    <property type="match status" value="1"/>
</dbReference>
<feature type="domain" description="Methyl-accepting transducer" evidence="5">
    <location>
        <begin position="97"/>
        <end position="336"/>
    </location>
</feature>
<accession>A0ABQ1ZNG4</accession>
<evidence type="ECO:0000256" key="3">
    <source>
        <dbReference type="SAM" id="MobiDB-lite"/>
    </source>
</evidence>
<organism evidence="6 7">
    <name type="scientific">Saccharibacillus endophyticus</name>
    <dbReference type="NCBI Taxonomy" id="2060666"/>
    <lineage>
        <taxon>Bacteria</taxon>
        <taxon>Bacillati</taxon>
        <taxon>Bacillota</taxon>
        <taxon>Bacilli</taxon>
        <taxon>Bacillales</taxon>
        <taxon>Paenibacillaceae</taxon>
        <taxon>Saccharibacillus</taxon>
    </lineage>
</organism>
<dbReference type="SMART" id="SM00283">
    <property type="entry name" value="MA"/>
    <property type="match status" value="1"/>
</dbReference>
<comment type="caution">
    <text evidence="6">The sequence shown here is derived from an EMBL/GenBank/DDBJ whole genome shotgun (WGS) entry which is preliminary data.</text>
</comment>
<keyword evidence="4" id="KW-0472">Membrane</keyword>
<dbReference type="InterPro" id="IPR029151">
    <property type="entry name" value="Sensor-like_sf"/>
</dbReference>
<dbReference type="Gene3D" id="1.10.287.950">
    <property type="entry name" value="Methyl-accepting chemotaxis protein"/>
    <property type="match status" value="1"/>
</dbReference>
<gene>
    <name evidence="6" type="ORF">GCM10007362_10630</name>
</gene>
<dbReference type="CDD" id="cd18773">
    <property type="entry name" value="PDC1_HK_sensor"/>
    <property type="match status" value="1"/>
</dbReference>
<feature type="transmembrane region" description="Helical" evidence="4">
    <location>
        <begin position="7"/>
        <end position="24"/>
    </location>
</feature>
<dbReference type="PANTHER" id="PTHR32089:SF112">
    <property type="entry name" value="LYSOZYME-LIKE PROTEIN-RELATED"/>
    <property type="match status" value="1"/>
</dbReference>
<evidence type="ECO:0000313" key="6">
    <source>
        <dbReference type="EMBL" id="GGH72471.1"/>
    </source>
</evidence>